<gene>
    <name evidence="7" type="ORF">g.44164</name>
</gene>
<feature type="region of interest" description="Disordered" evidence="5">
    <location>
        <begin position="388"/>
        <end position="445"/>
    </location>
</feature>
<dbReference type="SUPFAM" id="SSF57959">
    <property type="entry name" value="Leucine zipper domain"/>
    <property type="match status" value="1"/>
</dbReference>
<dbReference type="GO" id="GO:0000978">
    <property type="term" value="F:RNA polymerase II cis-regulatory region sequence-specific DNA binding"/>
    <property type="evidence" value="ECO:0007669"/>
    <property type="project" value="TreeGrafter"/>
</dbReference>
<feature type="compositionally biased region" description="Basic and acidic residues" evidence="5">
    <location>
        <begin position="114"/>
        <end position="129"/>
    </location>
</feature>
<dbReference type="EMBL" id="GEDC01011787">
    <property type="protein sequence ID" value="JAS25511.1"/>
    <property type="molecule type" value="Transcribed_RNA"/>
</dbReference>
<feature type="region of interest" description="Disordered" evidence="5">
    <location>
        <begin position="46"/>
        <end position="80"/>
    </location>
</feature>
<evidence type="ECO:0000256" key="5">
    <source>
        <dbReference type="SAM" id="MobiDB-lite"/>
    </source>
</evidence>
<evidence type="ECO:0000313" key="7">
    <source>
        <dbReference type="EMBL" id="JAS25511.1"/>
    </source>
</evidence>
<evidence type="ECO:0000256" key="3">
    <source>
        <dbReference type="ARBA" id="ARBA00023163"/>
    </source>
</evidence>
<evidence type="ECO:0000256" key="4">
    <source>
        <dbReference type="SAM" id="Coils"/>
    </source>
</evidence>
<accession>A0A1B6DII2</accession>
<dbReference type="PROSITE" id="PS50217">
    <property type="entry name" value="BZIP"/>
    <property type="match status" value="1"/>
</dbReference>
<feature type="compositionally biased region" description="Polar residues" evidence="5">
    <location>
        <begin position="429"/>
        <end position="445"/>
    </location>
</feature>
<feature type="coiled-coil region" evidence="4">
    <location>
        <begin position="179"/>
        <end position="206"/>
    </location>
</feature>
<keyword evidence="2" id="KW-0238">DNA-binding</keyword>
<feature type="compositionally biased region" description="Polar residues" evidence="5">
    <location>
        <begin position="390"/>
        <end position="413"/>
    </location>
</feature>
<dbReference type="InterPro" id="IPR000837">
    <property type="entry name" value="AP-1"/>
</dbReference>
<dbReference type="Pfam" id="PF00170">
    <property type="entry name" value="bZIP_1"/>
    <property type="match status" value="1"/>
</dbReference>
<feature type="compositionally biased region" description="Low complexity" evidence="5">
    <location>
        <begin position="54"/>
        <end position="77"/>
    </location>
</feature>
<name>A0A1B6DII2_9HEMI</name>
<dbReference type="SMART" id="SM00338">
    <property type="entry name" value="BRLZ"/>
    <property type="match status" value="1"/>
</dbReference>
<dbReference type="PROSITE" id="PS00036">
    <property type="entry name" value="BZIP_BASIC"/>
    <property type="match status" value="1"/>
</dbReference>
<dbReference type="GO" id="GO:0000981">
    <property type="term" value="F:DNA-binding transcription factor activity, RNA polymerase II-specific"/>
    <property type="evidence" value="ECO:0007669"/>
    <property type="project" value="TreeGrafter"/>
</dbReference>
<keyword evidence="3" id="KW-0804">Transcription</keyword>
<reference evidence="7" key="1">
    <citation type="submission" date="2015-12" db="EMBL/GenBank/DDBJ databases">
        <title>De novo transcriptome assembly of four potential Pierce s Disease insect vectors from Arizona vineyards.</title>
        <authorList>
            <person name="Tassone E.E."/>
        </authorList>
    </citation>
    <scope>NUCLEOTIDE SEQUENCE</scope>
</reference>
<evidence type="ECO:0000256" key="1">
    <source>
        <dbReference type="ARBA" id="ARBA00023015"/>
    </source>
</evidence>
<keyword evidence="4" id="KW-0175">Coiled coil</keyword>
<dbReference type="Gene3D" id="1.20.5.170">
    <property type="match status" value="1"/>
</dbReference>
<dbReference type="GO" id="GO:0005634">
    <property type="term" value="C:nucleus"/>
    <property type="evidence" value="ECO:0007669"/>
    <property type="project" value="TreeGrafter"/>
</dbReference>
<evidence type="ECO:0000259" key="6">
    <source>
        <dbReference type="PROSITE" id="PS50217"/>
    </source>
</evidence>
<dbReference type="PANTHER" id="PTHR23351:SF24">
    <property type="entry name" value="ACTIVATING TRANSCRIPTION FACTOR 3-RELATED"/>
    <property type="match status" value="1"/>
</dbReference>
<dbReference type="PANTHER" id="PTHR23351">
    <property type="entry name" value="FOS TRANSCRIPTION FACTOR-RELATED"/>
    <property type="match status" value="1"/>
</dbReference>
<feature type="domain" description="BZIP" evidence="6">
    <location>
        <begin position="147"/>
        <end position="210"/>
    </location>
</feature>
<organism evidence="7">
    <name type="scientific">Clastoptera arizonana</name>
    <name type="common">Arizona spittle bug</name>
    <dbReference type="NCBI Taxonomy" id="38151"/>
    <lineage>
        <taxon>Eukaryota</taxon>
        <taxon>Metazoa</taxon>
        <taxon>Ecdysozoa</taxon>
        <taxon>Arthropoda</taxon>
        <taxon>Hexapoda</taxon>
        <taxon>Insecta</taxon>
        <taxon>Pterygota</taxon>
        <taxon>Neoptera</taxon>
        <taxon>Paraneoptera</taxon>
        <taxon>Hemiptera</taxon>
        <taxon>Auchenorrhyncha</taxon>
        <taxon>Cercopoidea</taxon>
        <taxon>Clastopteridae</taxon>
        <taxon>Clastoptera</taxon>
    </lineage>
</organism>
<keyword evidence="1" id="KW-0805">Transcription regulation</keyword>
<proteinExistence type="predicted"/>
<dbReference type="CDD" id="cd14722">
    <property type="entry name" value="bZIP_ATF3"/>
    <property type="match status" value="1"/>
</dbReference>
<dbReference type="InterPro" id="IPR046347">
    <property type="entry name" value="bZIP_sf"/>
</dbReference>
<dbReference type="InterPro" id="IPR004827">
    <property type="entry name" value="bZIP"/>
</dbReference>
<dbReference type="AlphaFoldDB" id="A0A1B6DII2"/>
<sequence length="459" mass="51493">MYNLNMSGPGGNNLLIPQGEASSTPRTPEILNSLIAMTNPFDSYRSGNVPRLASSPPGGSDTLSSSSGSPSCASPPSVQHTCSQLIKEGLKLTIQTKRRQTERSSTSTSTNDDDSTKVARRDEVSRDSLGDDEDDFSAGDGLTPEDEERRRRRRERNKIAATKCRLKKRERTVNLVQESEILENQNHDLKSQIQELETQRRRLVDMLSVHRPSCTKPQHYNNIDNSQTFTNQPFHRVDSNYTRVPNAVTIETSTYRQVNISSYSSRPSSKSSVESSMAYRRMEISDSPYERPTNTVHVEPTYQRLEPVDRSSTYCQPVESQQILSEPTIPTYHNFDDNDIKDPSVMLISYSRSNNIENTPFLKMNDDHYTCQPNLINLDQSLTYIKPESSPATYQSPSSNFGRPISIDTNTPISPDYDNPPEGLDSPSIAPNTYQHFDNNSENTFTAGFPTDNVTVLGV</sequence>
<protein>
    <recommendedName>
        <fullName evidence="6">BZIP domain-containing protein</fullName>
    </recommendedName>
</protein>
<dbReference type="PRINTS" id="PR00042">
    <property type="entry name" value="LEUZIPPRFOS"/>
</dbReference>
<feature type="region of interest" description="Disordered" evidence="5">
    <location>
        <begin position="1"/>
        <end position="26"/>
    </location>
</feature>
<feature type="region of interest" description="Disordered" evidence="5">
    <location>
        <begin position="94"/>
        <end position="154"/>
    </location>
</feature>
<evidence type="ECO:0000256" key="2">
    <source>
        <dbReference type="ARBA" id="ARBA00023125"/>
    </source>
</evidence>